<dbReference type="Proteomes" id="UP000499080">
    <property type="component" value="Unassembled WGS sequence"/>
</dbReference>
<evidence type="ECO:0000256" key="1">
    <source>
        <dbReference type="SAM" id="MobiDB-lite"/>
    </source>
</evidence>
<evidence type="ECO:0000313" key="3">
    <source>
        <dbReference type="Proteomes" id="UP000499080"/>
    </source>
</evidence>
<accession>A0A4Y2RHM9</accession>
<reference evidence="2 3" key="1">
    <citation type="journal article" date="2019" name="Sci. Rep.">
        <title>Orb-weaving spider Araneus ventricosus genome elucidates the spidroin gene catalogue.</title>
        <authorList>
            <person name="Kono N."/>
            <person name="Nakamura H."/>
            <person name="Ohtoshi R."/>
            <person name="Moran D.A.P."/>
            <person name="Shinohara A."/>
            <person name="Yoshida Y."/>
            <person name="Fujiwara M."/>
            <person name="Mori M."/>
            <person name="Tomita M."/>
            <person name="Arakawa K."/>
        </authorList>
    </citation>
    <scope>NUCLEOTIDE SEQUENCE [LARGE SCALE GENOMIC DNA]</scope>
</reference>
<dbReference type="AlphaFoldDB" id="A0A4Y2RHM9"/>
<dbReference type="EMBL" id="BGPR01017037">
    <property type="protein sequence ID" value="GBN74926.1"/>
    <property type="molecule type" value="Genomic_DNA"/>
</dbReference>
<evidence type="ECO:0000313" key="2">
    <source>
        <dbReference type="EMBL" id="GBN74926.1"/>
    </source>
</evidence>
<protein>
    <submittedName>
        <fullName evidence="2">Uncharacterized protein</fullName>
    </submittedName>
</protein>
<comment type="caution">
    <text evidence="2">The sequence shown here is derived from an EMBL/GenBank/DDBJ whole genome shotgun (WGS) entry which is preliminary data.</text>
</comment>
<feature type="region of interest" description="Disordered" evidence="1">
    <location>
        <begin position="47"/>
        <end position="77"/>
    </location>
</feature>
<name>A0A4Y2RHM9_ARAVE</name>
<sequence>MDISGAKLPVKSPHGGTIRWRPRRWYDRLMNISVRTTGGTWRLMGSKSVSTQFEPPQPNYRCEPPCNEPSHRNNRARPRWHAPSWNISRCELPVVRAASWNYRCEALMERISIQAASL</sequence>
<keyword evidence="3" id="KW-1185">Reference proteome</keyword>
<gene>
    <name evidence="2" type="ORF">AVEN_251328_1</name>
</gene>
<organism evidence="2 3">
    <name type="scientific">Araneus ventricosus</name>
    <name type="common">Orbweaver spider</name>
    <name type="synonym">Epeira ventricosa</name>
    <dbReference type="NCBI Taxonomy" id="182803"/>
    <lineage>
        <taxon>Eukaryota</taxon>
        <taxon>Metazoa</taxon>
        <taxon>Ecdysozoa</taxon>
        <taxon>Arthropoda</taxon>
        <taxon>Chelicerata</taxon>
        <taxon>Arachnida</taxon>
        <taxon>Araneae</taxon>
        <taxon>Araneomorphae</taxon>
        <taxon>Entelegynae</taxon>
        <taxon>Araneoidea</taxon>
        <taxon>Araneidae</taxon>
        <taxon>Araneus</taxon>
    </lineage>
</organism>
<proteinExistence type="predicted"/>